<proteinExistence type="inferred from homology"/>
<feature type="domain" description="PBP" evidence="13">
    <location>
        <begin position="35"/>
        <end position="267"/>
    </location>
</feature>
<evidence type="ECO:0000256" key="4">
    <source>
        <dbReference type="ARBA" id="ARBA00011529"/>
    </source>
</evidence>
<evidence type="ECO:0000256" key="11">
    <source>
        <dbReference type="ARBA" id="ARBA00023288"/>
    </source>
</evidence>
<dbReference type="PANTHER" id="PTHR30570">
    <property type="entry name" value="PERIPLASMIC PHOSPHATE BINDING COMPONENT OF PHOSPHATE ABC TRANSPORTER"/>
    <property type="match status" value="1"/>
</dbReference>
<comment type="subcellular location">
    <subcellularLocation>
        <location evidence="2 12">Cell membrane</location>
        <topology evidence="2 12">Lipid-anchor</topology>
    </subcellularLocation>
</comment>
<dbReference type="Proteomes" id="UP001057481">
    <property type="component" value="Unassembled WGS sequence"/>
</dbReference>
<dbReference type="CDD" id="cd13653">
    <property type="entry name" value="PBP2_phosphate_like_1"/>
    <property type="match status" value="1"/>
</dbReference>
<name>A0ABT0VJ08_9LACO</name>
<keyword evidence="9" id="KW-0472">Membrane</keyword>
<keyword evidence="8 12" id="KW-0732">Signal</keyword>
<keyword evidence="15" id="KW-1185">Reference proteome</keyword>
<organism evidence="14 15">
    <name type="scientific">Periweissella beninensis</name>
    <dbReference type="NCBI Taxonomy" id="504936"/>
    <lineage>
        <taxon>Bacteria</taxon>
        <taxon>Bacillati</taxon>
        <taxon>Bacillota</taxon>
        <taxon>Bacilli</taxon>
        <taxon>Lactobacillales</taxon>
        <taxon>Lactobacillaceae</taxon>
        <taxon>Periweissella</taxon>
    </lineage>
</organism>
<sequence length="299" mass="31146">MKKVMTLGVTVATIGMLLAACGNANSSNSSSKLSSKTVSGKVLAVGSTALQPLAEQVGQTFQTNNPKANVEVQGGGSGAGLSQVASGSVQIGNSDIFAEQGSGIDASKLVDHRVAVVGMAPVVNKATKVTNLTQQQLIKIFTGKITNWSQVGGANQKIVLVNRAQGSGTRVTFEQFGLNGATPKSSQEQDANGTVQKIVSTTPGAISYLAFSYLSGNKLQAVSINNVKPTETNVATNKWKIWGYEHMYTKGKATGATKAFINYMLSDSVQNGLVKKLGYLPISSMHVSRSATGKISSVK</sequence>
<evidence type="ECO:0000256" key="7">
    <source>
        <dbReference type="ARBA" id="ARBA00022592"/>
    </source>
</evidence>
<comment type="function">
    <text evidence="12">Involved in the system for phosphate transport across the cytoplasmic membrane.</text>
</comment>
<evidence type="ECO:0000256" key="6">
    <source>
        <dbReference type="ARBA" id="ARBA00022475"/>
    </source>
</evidence>
<evidence type="ECO:0000256" key="9">
    <source>
        <dbReference type="ARBA" id="ARBA00023136"/>
    </source>
</evidence>
<feature type="signal peptide" evidence="12">
    <location>
        <begin position="1"/>
        <end position="26"/>
    </location>
</feature>
<dbReference type="Gene3D" id="3.40.190.10">
    <property type="entry name" value="Periplasmic binding protein-like II"/>
    <property type="match status" value="2"/>
</dbReference>
<keyword evidence="6 12" id="KW-1003">Cell membrane</keyword>
<gene>
    <name evidence="14" type="ORF">KAK10_07845</name>
</gene>
<dbReference type="NCBIfam" id="TIGR02136">
    <property type="entry name" value="ptsS_2"/>
    <property type="match status" value="1"/>
</dbReference>
<dbReference type="Pfam" id="PF12849">
    <property type="entry name" value="PBP_like_2"/>
    <property type="match status" value="1"/>
</dbReference>
<accession>A0ABT0VJ08</accession>
<evidence type="ECO:0000256" key="12">
    <source>
        <dbReference type="RuleBase" id="RU367119"/>
    </source>
</evidence>
<protein>
    <recommendedName>
        <fullName evidence="12">Phosphate-binding protein</fullName>
    </recommendedName>
</protein>
<evidence type="ECO:0000256" key="2">
    <source>
        <dbReference type="ARBA" id="ARBA00004193"/>
    </source>
</evidence>
<keyword evidence="5 12" id="KW-0813">Transport</keyword>
<keyword evidence="10 12" id="KW-0564">Palmitate</keyword>
<comment type="subunit">
    <text evidence="4 12">The complex is composed of two ATP-binding proteins (PstB), two transmembrane proteins (PstC and PstA) and a solute-binding protein (PstS).</text>
</comment>
<dbReference type="InterPro" id="IPR011862">
    <property type="entry name" value="Phos-bd"/>
</dbReference>
<dbReference type="RefSeq" id="WP_205143826.1">
    <property type="nucleotide sequence ID" value="NZ_JAFBDN010000011.1"/>
</dbReference>
<keyword evidence="7 12" id="KW-0592">Phosphate transport</keyword>
<dbReference type="InterPro" id="IPR024370">
    <property type="entry name" value="PBP_domain"/>
</dbReference>
<evidence type="ECO:0000313" key="15">
    <source>
        <dbReference type="Proteomes" id="UP001057481"/>
    </source>
</evidence>
<comment type="caution">
    <text evidence="14">The sequence shown here is derived from an EMBL/GenBank/DDBJ whole genome shotgun (WGS) entry which is preliminary data.</text>
</comment>
<keyword evidence="11 12" id="KW-0449">Lipoprotein</keyword>
<dbReference type="PANTHER" id="PTHR30570:SF4">
    <property type="entry name" value="PHOSPHATE-BINDING PROTEIN PSTS 1"/>
    <property type="match status" value="1"/>
</dbReference>
<evidence type="ECO:0000256" key="10">
    <source>
        <dbReference type="ARBA" id="ARBA00023139"/>
    </source>
</evidence>
<reference evidence="14" key="1">
    <citation type="submission" date="2021-04" db="EMBL/GenBank/DDBJ databases">
        <title>Taxonomic assessment of Weissella genus.</title>
        <authorList>
            <person name="Fanelli F."/>
            <person name="Chieffi D."/>
            <person name="Dell'Aquila A."/>
            <person name="Gyu-Sung C."/>
            <person name="Franz C.M.A.P."/>
            <person name="Fusco V."/>
        </authorList>
    </citation>
    <scope>NUCLEOTIDE SEQUENCE</scope>
    <source>
        <strain evidence="14">LMG 25373</strain>
    </source>
</reference>
<dbReference type="InterPro" id="IPR050811">
    <property type="entry name" value="Phosphate_ABC_transporter"/>
</dbReference>
<evidence type="ECO:0000313" key="14">
    <source>
        <dbReference type="EMBL" id="MCM2437818.1"/>
    </source>
</evidence>
<comment type="function">
    <text evidence="1">Part of the ABC transporter complex PstSACB involved in phosphate import.</text>
</comment>
<evidence type="ECO:0000256" key="1">
    <source>
        <dbReference type="ARBA" id="ARBA00002841"/>
    </source>
</evidence>
<dbReference type="EMBL" id="JAGMVS010000069">
    <property type="protein sequence ID" value="MCM2437818.1"/>
    <property type="molecule type" value="Genomic_DNA"/>
</dbReference>
<comment type="similarity">
    <text evidence="3 12">Belongs to the PstS family.</text>
</comment>
<evidence type="ECO:0000259" key="13">
    <source>
        <dbReference type="Pfam" id="PF12849"/>
    </source>
</evidence>
<dbReference type="PROSITE" id="PS51257">
    <property type="entry name" value="PROKAR_LIPOPROTEIN"/>
    <property type="match status" value="1"/>
</dbReference>
<dbReference type="SUPFAM" id="SSF53850">
    <property type="entry name" value="Periplasmic binding protein-like II"/>
    <property type="match status" value="1"/>
</dbReference>
<feature type="chain" id="PRO_5044993431" description="Phosphate-binding protein" evidence="12">
    <location>
        <begin position="27"/>
        <end position="299"/>
    </location>
</feature>
<evidence type="ECO:0000256" key="3">
    <source>
        <dbReference type="ARBA" id="ARBA00008725"/>
    </source>
</evidence>
<evidence type="ECO:0000256" key="8">
    <source>
        <dbReference type="ARBA" id="ARBA00022729"/>
    </source>
</evidence>
<evidence type="ECO:0000256" key="5">
    <source>
        <dbReference type="ARBA" id="ARBA00022448"/>
    </source>
</evidence>